<evidence type="ECO:0000313" key="3">
    <source>
        <dbReference type="Proteomes" id="UP001500266"/>
    </source>
</evidence>
<dbReference type="Gene3D" id="3.40.1580.10">
    <property type="entry name" value="SMI1/KNR4-like"/>
    <property type="match status" value="1"/>
</dbReference>
<dbReference type="InterPro" id="IPR018958">
    <property type="entry name" value="Knr4/Smi1-like_dom"/>
</dbReference>
<proteinExistence type="predicted"/>
<dbReference type="InterPro" id="IPR037883">
    <property type="entry name" value="Knr4/Smi1-like_sf"/>
</dbReference>
<evidence type="ECO:0000313" key="2">
    <source>
        <dbReference type="EMBL" id="GAA4141440.1"/>
    </source>
</evidence>
<dbReference type="SMART" id="SM00860">
    <property type="entry name" value="SMI1_KNR4"/>
    <property type="match status" value="1"/>
</dbReference>
<accession>A0ABP7YUE7</accession>
<gene>
    <name evidence="2" type="ORF">GCM10022416_29420</name>
</gene>
<name>A0ABP7YUE7_9ACTN</name>
<dbReference type="Proteomes" id="UP001500266">
    <property type="component" value="Unassembled WGS sequence"/>
</dbReference>
<keyword evidence="3" id="KW-1185">Reference proteome</keyword>
<evidence type="ECO:0000259" key="1">
    <source>
        <dbReference type="SMART" id="SM00860"/>
    </source>
</evidence>
<sequence length="168" mass="18582">MTPPAVTVSVVIAVSQTAEGPAMWRELIGRLYGDAEFAAPASDGEIDEIERRLGQAVPDELRELLRQANGVRAEYGSGLVWSAQEIVRENTEFRRNGDLGGLYGSFDRLMFIGDNGGGDQFGYVQGPSGPHGGVYVWDHETDERKRVATSLEDYLRRRADADGDDWYK</sequence>
<protein>
    <recommendedName>
        <fullName evidence="1">Knr4/Smi1-like domain-containing protein</fullName>
    </recommendedName>
</protein>
<dbReference type="Pfam" id="PF09346">
    <property type="entry name" value="SMI1_KNR4"/>
    <property type="match status" value="1"/>
</dbReference>
<dbReference type="SUPFAM" id="SSF160631">
    <property type="entry name" value="SMI1/KNR4-like"/>
    <property type="match status" value="1"/>
</dbReference>
<organism evidence="2 3">
    <name type="scientific">Actinomadura keratinilytica</name>
    <dbReference type="NCBI Taxonomy" id="547461"/>
    <lineage>
        <taxon>Bacteria</taxon>
        <taxon>Bacillati</taxon>
        <taxon>Actinomycetota</taxon>
        <taxon>Actinomycetes</taxon>
        <taxon>Streptosporangiales</taxon>
        <taxon>Thermomonosporaceae</taxon>
        <taxon>Actinomadura</taxon>
    </lineage>
</organism>
<feature type="domain" description="Knr4/Smi1-like" evidence="1">
    <location>
        <begin position="40"/>
        <end position="157"/>
    </location>
</feature>
<comment type="caution">
    <text evidence="2">The sequence shown here is derived from an EMBL/GenBank/DDBJ whole genome shotgun (WGS) entry which is preliminary data.</text>
</comment>
<reference evidence="3" key="1">
    <citation type="journal article" date="2019" name="Int. J. Syst. Evol. Microbiol.">
        <title>The Global Catalogue of Microorganisms (GCM) 10K type strain sequencing project: providing services to taxonomists for standard genome sequencing and annotation.</title>
        <authorList>
            <consortium name="The Broad Institute Genomics Platform"/>
            <consortium name="The Broad Institute Genome Sequencing Center for Infectious Disease"/>
            <person name="Wu L."/>
            <person name="Ma J."/>
        </authorList>
    </citation>
    <scope>NUCLEOTIDE SEQUENCE [LARGE SCALE GENOMIC DNA]</scope>
    <source>
        <strain evidence="3">JCM 17316</strain>
    </source>
</reference>
<dbReference type="EMBL" id="BAABDO010000037">
    <property type="protein sequence ID" value="GAA4141440.1"/>
    <property type="molecule type" value="Genomic_DNA"/>
</dbReference>